<dbReference type="Gene3D" id="2.60.40.10">
    <property type="entry name" value="Immunoglobulins"/>
    <property type="match status" value="1"/>
</dbReference>
<accession>T1L6C2</accession>
<evidence type="ECO:0008006" key="4">
    <source>
        <dbReference type="Google" id="ProtNLM"/>
    </source>
</evidence>
<dbReference type="EnsemblMetazoa" id="tetur683g00010.1">
    <property type="protein sequence ID" value="tetur683g00010.1"/>
    <property type="gene ID" value="tetur683g00010"/>
</dbReference>
<sequence length="101" mass="11419">MSVTIMMINLCFLYKLLITELEIILSKTGKPFTEITWFRGSTIIDDTYFMSDDGSSLNILHLPALKRDDLMMIVTCKATNNNITEPITRSIAIDLNSDGKQ</sequence>
<dbReference type="HOGENOM" id="CLU_2295196_0_0_1"/>
<evidence type="ECO:0000313" key="3">
    <source>
        <dbReference type="Proteomes" id="UP000015104"/>
    </source>
</evidence>
<reference evidence="3" key="1">
    <citation type="submission" date="2011-08" db="EMBL/GenBank/DDBJ databases">
        <authorList>
            <person name="Rombauts S."/>
        </authorList>
    </citation>
    <scope>NUCLEOTIDE SEQUENCE</scope>
    <source>
        <strain evidence="3">London</strain>
    </source>
</reference>
<proteinExistence type="predicted"/>
<dbReference type="Proteomes" id="UP000015104">
    <property type="component" value="Unassembled WGS sequence"/>
</dbReference>
<name>T1L6C2_TETUR</name>
<dbReference type="EMBL" id="CAEY01001761">
    <property type="status" value="NOT_ANNOTATED_CDS"/>
    <property type="molecule type" value="Genomic_DNA"/>
</dbReference>
<feature type="signal peptide" evidence="1">
    <location>
        <begin position="1"/>
        <end position="21"/>
    </location>
</feature>
<reference evidence="2" key="2">
    <citation type="submission" date="2015-06" db="UniProtKB">
        <authorList>
            <consortium name="EnsemblMetazoa"/>
        </authorList>
    </citation>
    <scope>IDENTIFICATION</scope>
</reference>
<dbReference type="SUPFAM" id="SSF48726">
    <property type="entry name" value="Immunoglobulin"/>
    <property type="match status" value="1"/>
</dbReference>
<keyword evidence="3" id="KW-1185">Reference proteome</keyword>
<feature type="chain" id="PRO_5004582172" description="Ig-like domain-containing protein" evidence="1">
    <location>
        <begin position="22"/>
        <end position="101"/>
    </location>
</feature>
<evidence type="ECO:0000256" key="1">
    <source>
        <dbReference type="SAM" id="SignalP"/>
    </source>
</evidence>
<protein>
    <recommendedName>
        <fullName evidence="4">Ig-like domain-containing protein</fullName>
    </recommendedName>
</protein>
<evidence type="ECO:0000313" key="2">
    <source>
        <dbReference type="EnsemblMetazoa" id="tetur683g00010.1"/>
    </source>
</evidence>
<keyword evidence="1" id="KW-0732">Signal</keyword>
<dbReference type="InterPro" id="IPR036179">
    <property type="entry name" value="Ig-like_dom_sf"/>
</dbReference>
<dbReference type="AlphaFoldDB" id="T1L6C2"/>
<organism evidence="2 3">
    <name type="scientific">Tetranychus urticae</name>
    <name type="common">Two-spotted spider mite</name>
    <dbReference type="NCBI Taxonomy" id="32264"/>
    <lineage>
        <taxon>Eukaryota</taxon>
        <taxon>Metazoa</taxon>
        <taxon>Ecdysozoa</taxon>
        <taxon>Arthropoda</taxon>
        <taxon>Chelicerata</taxon>
        <taxon>Arachnida</taxon>
        <taxon>Acari</taxon>
        <taxon>Acariformes</taxon>
        <taxon>Trombidiformes</taxon>
        <taxon>Prostigmata</taxon>
        <taxon>Eleutherengona</taxon>
        <taxon>Raphignathae</taxon>
        <taxon>Tetranychoidea</taxon>
        <taxon>Tetranychidae</taxon>
        <taxon>Tetranychus</taxon>
    </lineage>
</organism>
<dbReference type="InterPro" id="IPR013783">
    <property type="entry name" value="Ig-like_fold"/>
</dbReference>